<accession>A0ABX0Z9H4</accession>
<reference evidence="1 2" key="1">
    <citation type="submission" date="2020-03" db="EMBL/GenBank/DDBJ databases">
        <title>WGS of actinomycetes isolated from Thailand.</title>
        <authorList>
            <person name="Thawai C."/>
        </authorList>
    </citation>
    <scope>NUCLEOTIDE SEQUENCE [LARGE SCALE GENOMIC DNA]</scope>
    <source>
        <strain evidence="1 2">HSS6-12</strain>
    </source>
</reference>
<dbReference type="InterPro" id="IPR016155">
    <property type="entry name" value="Mopterin_synth/thiamin_S_b"/>
</dbReference>
<dbReference type="EMBL" id="JAATEO010000017">
    <property type="protein sequence ID" value="NJP33629.1"/>
    <property type="molecule type" value="Genomic_DNA"/>
</dbReference>
<dbReference type="Pfam" id="PF02597">
    <property type="entry name" value="ThiS"/>
    <property type="match status" value="1"/>
</dbReference>
<evidence type="ECO:0000313" key="2">
    <source>
        <dbReference type="Proteomes" id="UP000783871"/>
    </source>
</evidence>
<dbReference type="InterPro" id="IPR003749">
    <property type="entry name" value="ThiS/MoaD-like"/>
</dbReference>
<evidence type="ECO:0000313" key="1">
    <source>
        <dbReference type="EMBL" id="NJP33629.1"/>
    </source>
</evidence>
<gene>
    <name evidence="1" type="ORF">HCJ94_16980</name>
</gene>
<dbReference type="SUPFAM" id="SSF54285">
    <property type="entry name" value="MoaD/ThiS"/>
    <property type="match status" value="1"/>
</dbReference>
<dbReference type="RefSeq" id="WP_168001996.1">
    <property type="nucleotide sequence ID" value="NZ_JAATEO010000017.1"/>
</dbReference>
<comment type="caution">
    <text evidence="1">The sequence shown here is derived from an EMBL/GenBank/DDBJ whole genome shotgun (WGS) entry which is preliminary data.</text>
</comment>
<dbReference type="Proteomes" id="UP000783871">
    <property type="component" value="Unassembled WGS sequence"/>
</dbReference>
<dbReference type="InterPro" id="IPR012675">
    <property type="entry name" value="Beta-grasp_dom_sf"/>
</dbReference>
<protein>
    <submittedName>
        <fullName evidence="1">MoaD/ThiS family protein</fullName>
    </submittedName>
</protein>
<dbReference type="PANTHER" id="PTHR38031">
    <property type="entry name" value="SULFUR CARRIER PROTEIN SLR0821-RELATED"/>
    <property type="match status" value="1"/>
</dbReference>
<dbReference type="PANTHER" id="PTHR38031:SF1">
    <property type="entry name" value="SULFUR CARRIER PROTEIN CYSO"/>
    <property type="match status" value="1"/>
</dbReference>
<sequence>MAVHVTVPTVFRQYTSGDKQVTADGTTLADVLSDLAARHPGLHSRLVTDDGRLRRFVNLYVNDVDVRESGLLDTRTNDGDVLVILPAVAGGAG</sequence>
<dbReference type="Gene3D" id="3.10.20.30">
    <property type="match status" value="1"/>
</dbReference>
<organism evidence="1 2">
    <name type="scientific">Micromonospora thermarum</name>
    <dbReference type="NCBI Taxonomy" id="2720024"/>
    <lineage>
        <taxon>Bacteria</taxon>
        <taxon>Bacillati</taxon>
        <taxon>Actinomycetota</taxon>
        <taxon>Actinomycetes</taxon>
        <taxon>Micromonosporales</taxon>
        <taxon>Micromonosporaceae</taxon>
        <taxon>Micromonospora</taxon>
    </lineage>
</organism>
<proteinExistence type="predicted"/>
<name>A0ABX0Z9H4_9ACTN</name>
<dbReference type="InterPro" id="IPR052045">
    <property type="entry name" value="Sulfur_Carrier/Prot_Modifier"/>
</dbReference>
<keyword evidence="2" id="KW-1185">Reference proteome</keyword>